<gene>
    <name evidence="2" type="primary">TTN</name>
    <name evidence="2" type="ORF">SNAT2548_LOCUS21590</name>
</gene>
<protein>
    <submittedName>
        <fullName evidence="2">TTN protein</fullName>
    </submittedName>
</protein>
<proteinExistence type="predicted"/>
<feature type="region of interest" description="Disordered" evidence="1">
    <location>
        <begin position="1"/>
        <end position="36"/>
    </location>
</feature>
<name>A0A812QNY6_9DINO</name>
<dbReference type="InterPro" id="IPR036116">
    <property type="entry name" value="FN3_sf"/>
</dbReference>
<organism evidence="2 3">
    <name type="scientific">Symbiodinium natans</name>
    <dbReference type="NCBI Taxonomy" id="878477"/>
    <lineage>
        <taxon>Eukaryota</taxon>
        <taxon>Sar</taxon>
        <taxon>Alveolata</taxon>
        <taxon>Dinophyceae</taxon>
        <taxon>Suessiales</taxon>
        <taxon>Symbiodiniaceae</taxon>
        <taxon>Symbiodinium</taxon>
    </lineage>
</organism>
<reference evidence="2" key="1">
    <citation type="submission" date="2021-02" db="EMBL/GenBank/DDBJ databases">
        <authorList>
            <person name="Dougan E. K."/>
            <person name="Rhodes N."/>
            <person name="Thang M."/>
            <person name="Chan C."/>
        </authorList>
    </citation>
    <scope>NUCLEOTIDE SEQUENCE</scope>
</reference>
<dbReference type="AlphaFoldDB" id="A0A812QNY6"/>
<evidence type="ECO:0000256" key="1">
    <source>
        <dbReference type="SAM" id="MobiDB-lite"/>
    </source>
</evidence>
<accession>A0A812QNY6</accession>
<comment type="caution">
    <text evidence="2">The sequence shown here is derived from an EMBL/GenBank/DDBJ whole genome shotgun (WGS) entry which is preliminary data.</text>
</comment>
<dbReference type="EMBL" id="CAJNDS010002257">
    <property type="protein sequence ID" value="CAE7396390.1"/>
    <property type="molecule type" value="Genomic_DNA"/>
</dbReference>
<evidence type="ECO:0000313" key="2">
    <source>
        <dbReference type="EMBL" id="CAE7396390.1"/>
    </source>
</evidence>
<dbReference type="Proteomes" id="UP000604046">
    <property type="component" value="Unassembled WGS sequence"/>
</dbReference>
<dbReference type="SUPFAM" id="SSF49265">
    <property type="entry name" value="Fibronectin type III"/>
    <property type="match status" value="1"/>
</dbReference>
<keyword evidence="3" id="KW-1185">Reference proteome</keyword>
<evidence type="ECO:0000313" key="3">
    <source>
        <dbReference type="Proteomes" id="UP000604046"/>
    </source>
</evidence>
<sequence length="121" mass="12862">MNSEGWSEPSPFSEPGFFGALKPREKPPRPTTPTLTALGKGKLRVSWAIPTSCPPVEATQVQLTDVGTGNKWLVDESGALVTSGRTTFAATRTEGFGEYSMASDGVANIDAKDMPLPATEY</sequence>